<dbReference type="CDD" id="cd00082">
    <property type="entry name" value="HisKA"/>
    <property type="match status" value="1"/>
</dbReference>
<dbReference type="InterPro" id="IPR036097">
    <property type="entry name" value="HisK_dim/P_sf"/>
</dbReference>
<dbReference type="SUPFAM" id="SSF47384">
    <property type="entry name" value="Homodimeric domain of signal transducing histidine kinase"/>
    <property type="match status" value="1"/>
</dbReference>
<keyword evidence="4" id="KW-1003">Cell membrane</keyword>
<evidence type="ECO:0000256" key="4">
    <source>
        <dbReference type="ARBA" id="ARBA00022475"/>
    </source>
</evidence>
<evidence type="ECO:0000256" key="9">
    <source>
        <dbReference type="ARBA" id="ARBA00022777"/>
    </source>
</evidence>
<dbReference type="AlphaFoldDB" id="E0RWQ4"/>
<keyword evidence="10" id="KW-0067">ATP-binding</keyword>
<keyword evidence="12" id="KW-0902">Two-component regulatory system</keyword>
<dbReference type="EC" id="2.7.13.3" evidence="3"/>
<accession>E0RWQ4</accession>
<keyword evidence="8" id="KW-0547">Nucleotide-binding</keyword>
<dbReference type="PANTHER" id="PTHR45528:SF1">
    <property type="entry name" value="SENSOR HISTIDINE KINASE CPXA"/>
    <property type="match status" value="1"/>
</dbReference>
<evidence type="ECO:0000256" key="6">
    <source>
        <dbReference type="ARBA" id="ARBA00022679"/>
    </source>
</evidence>
<dbReference type="EMBL" id="CP001810">
    <property type="protein sequence ID" value="ADL34580.1"/>
    <property type="molecule type" value="Genomic_DNA"/>
</dbReference>
<dbReference type="InterPro" id="IPR003594">
    <property type="entry name" value="HATPase_dom"/>
</dbReference>
<keyword evidence="7 14" id="KW-0812">Transmembrane</keyword>
<evidence type="ECO:0000256" key="10">
    <source>
        <dbReference type="ARBA" id="ARBA00022840"/>
    </source>
</evidence>
<keyword evidence="17" id="KW-1185">Reference proteome</keyword>
<protein>
    <recommendedName>
        <fullName evidence="3">histidine kinase</fullName>
        <ecNumber evidence="3">2.7.13.3</ecNumber>
    </recommendedName>
</protein>
<dbReference type="eggNOG" id="COG2205">
    <property type="taxonomic scope" value="Bacteria"/>
</dbReference>
<dbReference type="PROSITE" id="PS50109">
    <property type="entry name" value="HIS_KIN"/>
    <property type="match status" value="1"/>
</dbReference>
<evidence type="ECO:0000256" key="1">
    <source>
        <dbReference type="ARBA" id="ARBA00000085"/>
    </source>
</evidence>
<evidence type="ECO:0000256" key="12">
    <source>
        <dbReference type="ARBA" id="ARBA00023012"/>
    </source>
</evidence>
<dbReference type="GO" id="GO:0005524">
    <property type="term" value="F:ATP binding"/>
    <property type="evidence" value="ECO:0007669"/>
    <property type="project" value="UniProtKB-KW"/>
</dbReference>
<evidence type="ECO:0000256" key="7">
    <source>
        <dbReference type="ARBA" id="ARBA00022692"/>
    </source>
</evidence>
<dbReference type="RefSeq" id="WP_013281234.1">
    <property type="nucleotide sequence ID" value="NC_014387.1"/>
</dbReference>
<dbReference type="PRINTS" id="PR00344">
    <property type="entry name" value="BCTRLSENSOR"/>
</dbReference>
<dbReference type="InterPro" id="IPR004358">
    <property type="entry name" value="Sig_transdc_His_kin-like_C"/>
</dbReference>
<dbReference type="Pfam" id="PF02518">
    <property type="entry name" value="HATPase_c"/>
    <property type="match status" value="1"/>
</dbReference>
<feature type="transmembrane region" description="Helical" evidence="14">
    <location>
        <begin position="55"/>
        <end position="74"/>
    </location>
</feature>
<feature type="transmembrane region" description="Helical" evidence="14">
    <location>
        <begin position="80"/>
        <end position="102"/>
    </location>
</feature>
<evidence type="ECO:0000313" key="16">
    <source>
        <dbReference type="EMBL" id="ADL34580.1"/>
    </source>
</evidence>
<keyword evidence="5" id="KW-0597">Phosphoprotein</keyword>
<organism evidence="16 17">
    <name type="scientific">Butyrivibrio proteoclasticus (strain ATCC 51982 / DSM 14932 / B316)</name>
    <name type="common">Clostridium proteoclasticum</name>
    <dbReference type="NCBI Taxonomy" id="515622"/>
    <lineage>
        <taxon>Bacteria</taxon>
        <taxon>Bacillati</taxon>
        <taxon>Bacillota</taxon>
        <taxon>Clostridia</taxon>
        <taxon>Lachnospirales</taxon>
        <taxon>Lachnospiraceae</taxon>
        <taxon>Butyrivibrio</taxon>
    </lineage>
</organism>
<keyword evidence="11 14" id="KW-1133">Transmembrane helix</keyword>
<evidence type="ECO:0000259" key="15">
    <source>
        <dbReference type="PROSITE" id="PS50109"/>
    </source>
</evidence>
<name>E0RWQ4_BUTPB</name>
<dbReference type="SMART" id="SM00387">
    <property type="entry name" value="HATPase_c"/>
    <property type="match status" value="1"/>
</dbReference>
<comment type="catalytic activity">
    <reaction evidence="1">
        <text>ATP + protein L-histidine = ADP + protein N-phospho-L-histidine.</text>
        <dbReference type="EC" id="2.7.13.3"/>
    </reaction>
</comment>
<feature type="transmembrane region" description="Helical" evidence="14">
    <location>
        <begin position="12"/>
        <end position="43"/>
    </location>
</feature>
<dbReference type="InterPro" id="IPR003661">
    <property type="entry name" value="HisK_dim/P_dom"/>
</dbReference>
<evidence type="ECO:0000256" key="13">
    <source>
        <dbReference type="ARBA" id="ARBA00023136"/>
    </source>
</evidence>
<evidence type="ECO:0000256" key="5">
    <source>
        <dbReference type="ARBA" id="ARBA00022553"/>
    </source>
</evidence>
<dbReference type="STRING" id="515622.bpr_I1845"/>
<sequence>MDKFKYFLIKHLVFVMVIVVAIELILTIIFNSLIFPFIGFLLGQPEISSLSLSSIPFFIWGLISGNSAFVFNALETSTVILLILFSLLLVVLPIIVGILIYARIVTRQMEIFEKERIEERKSYEARRNLMLSDFAHDLRTPIMTISGYANAITDGMVKDEAQRNEYLSAIAAKSKRMAELITILFEYVRVGSEGFTLTRKRVDLHALLTEVIAGFYPDLEKAGIDVNIDIPEDPFYISADELHLKRVIENLIINIIRHNEPGIKAGFIIKKTSGVEFLAVADTGEKIQKSEEELFEPFVKDDDSRSKNEGSGLGLSVARQVMDMHGYEIHLKQPYGDYTKAFVLKFIEADLVDEVLLDGTC</sequence>
<dbReference type="PANTHER" id="PTHR45528">
    <property type="entry name" value="SENSOR HISTIDINE KINASE CPXA"/>
    <property type="match status" value="1"/>
</dbReference>
<evidence type="ECO:0000256" key="2">
    <source>
        <dbReference type="ARBA" id="ARBA00004651"/>
    </source>
</evidence>
<dbReference type="SUPFAM" id="SSF55874">
    <property type="entry name" value="ATPase domain of HSP90 chaperone/DNA topoisomerase II/histidine kinase"/>
    <property type="match status" value="1"/>
</dbReference>
<evidence type="ECO:0000256" key="11">
    <source>
        <dbReference type="ARBA" id="ARBA00022989"/>
    </source>
</evidence>
<dbReference type="KEGG" id="bpb:bpr_I1845"/>
<proteinExistence type="predicted"/>
<comment type="subcellular location">
    <subcellularLocation>
        <location evidence="2">Cell membrane</location>
        <topology evidence="2">Multi-pass membrane protein</topology>
    </subcellularLocation>
</comment>
<dbReference type="Proteomes" id="UP000001299">
    <property type="component" value="Chromosome 1"/>
</dbReference>
<evidence type="ECO:0000256" key="8">
    <source>
        <dbReference type="ARBA" id="ARBA00022741"/>
    </source>
</evidence>
<reference evidence="16 17" key="1">
    <citation type="journal article" date="2010" name="PLoS ONE">
        <title>The glycobiome of the rumen bacterium Butyrivibrio proteoclasticus B316(T) highlights adaptation to a polysaccharide-rich environment.</title>
        <authorList>
            <person name="Kelly W.J."/>
            <person name="Leahy S.C."/>
            <person name="Altermann E."/>
            <person name="Yeoman C.J."/>
            <person name="Dunne J.C."/>
            <person name="Kong Z."/>
            <person name="Pacheco D.M."/>
            <person name="Li D."/>
            <person name="Noel S.J."/>
            <person name="Moon C.D."/>
            <person name="Cookson A.L."/>
            <person name="Attwood G.T."/>
        </authorList>
    </citation>
    <scope>NUCLEOTIDE SEQUENCE [LARGE SCALE GENOMIC DNA]</scope>
    <source>
        <strain evidence="17">ATCC 51982 / DSM 14932 / B316</strain>
    </source>
</reference>
<dbReference type="InterPro" id="IPR050398">
    <property type="entry name" value="HssS/ArlS-like"/>
</dbReference>
<dbReference type="InterPro" id="IPR005467">
    <property type="entry name" value="His_kinase_dom"/>
</dbReference>
<dbReference type="Gene3D" id="1.10.287.130">
    <property type="match status" value="1"/>
</dbReference>
<keyword evidence="13 14" id="KW-0472">Membrane</keyword>
<dbReference type="GO" id="GO:0005886">
    <property type="term" value="C:plasma membrane"/>
    <property type="evidence" value="ECO:0007669"/>
    <property type="project" value="UniProtKB-SubCell"/>
</dbReference>
<dbReference type="Gene3D" id="3.30.565.10">
    <property type="entry name" value="Histidine kinase-like ATPase, C-terminal domain"/>
    <property type="match status" value="1"/>
</dbReference>
<feature type="domain" description="Histidine kinase" evidence="15">
    <location>
        <begin position="133"/>
        <end position="350"/>
    </location>
</feature>
<dbReference type="InterPro" id="IPR036890">
    <property type="entry name" value="HATPase_C_sf"/>
</dbReference>
<keyword evidence="9 16" id="KW-0418">Kinase</keyword>
<dbReference type="Pfam" id="PF00512">
    <property type="entry name" value="HisKA"/>
    <property type="match status" value="1"/>
</dbReference>
<evidence type="ECO:0000313" key="17">
    <source>
        <dbReference type="Proteomes" id="UP000001299"/>
    </source>
</evidence>
<dbReference type="GO" id="GO:0000155">
    <property type="term" value="F:phosphorelay sensor kinase activity"/>
    <property type="evidence" value="ECO:0007669"/>
    <property type="project" value="InterPro"/>
</dbReference>
<evidence type="ECO:0000256" key="14">
    <source>
        <dbReference type="SAM" id="Phobius"/>
    </source>
</evidence>
<evidence type="ECO:0000256" key="3">
    <source>
        <dbReference type="ARBA" id="ARBA00012438"/>
    </source>
</evidence>
<gene>
    <name evidence="16" type="ordered locus">bpr_I1845</name>
</gene>
<keyword evidence="6 16" id="KW-0808">Transferase</keyword>
<dbReference type="HOGENOM" id="CLU_000445_89_7_9"/>
<dbReference type="SMART" id="SM00388">
    <property type="entry name" value="HisKA"/>
    <property type="match status" value="1"/>
</dbReference>